<protein>
    <submittedName>
        <fullName evidence="3">DUF4350 domain-containing protein</fullName>
    </submittedName>
</protein>
<sequence>MTDVEVRTTSRGRRIGGWMALGVGVVVIGIVGSLMSGLGAWSEREALDPESPAPLGTRALAEILRDHGVDVIVARDRATASAALAEHEATLVMPDAPALTDAALEELGAAAADLVLIQPRSRDLRLFLDGSSLAGAAPEGAVAPDCDLAEATRSGDVSPGLLLAPGDDSVTACYPAGDGWGLLVHDDGGRRVAAIDAAPLFVNEALAADGNAALAINLMGRHPVVVWYMPALFDTDLETTPTLGELTPPWVSPVIVLLLVAGAAAGIWRGRRFGPLVRERLPVTVRVGETTEGRARLYARAGDAGHAAAQLRGATLRRLARKLAIGPAARPDQIADAAATRTGIDRQTVRGILIDDIPASGAELLSLRTRLRDIEGAVDAALRPERNSR</sequence>
<keyword evidence="1" id="KW-1133">Transmembrane helix</keyword>
<organism evidence="3 4">
    <name type="scientific">Microbacterium aoyamense</name>
    <dbReference type="NCBI Taxonomy" id="344166"/>
    <lineage>
        <taxon>Bacteria</taxon>
        <taxon>Bacillati</taxon>
        <taxon>Actinomycetota</taxon>
        <taxon>Actinomycetes</taxon>
        <taxon>Micrococcales</taxon>
        <taxon>Microbacteriaceae</taxon>
        <taxon>Microbacterium</taxon>
    </lineage>
</organism>
<dbReference type="Proteomes" id="UP001501343">
    <property type="component" value="Unassembled WGS sequence"/>
</dbReference>
<feature type="transmembrane region" description="Helical" evidence="1">
    <location>
        <begin position="20"/>
        <end position="41"/>
    </location>
</feature>
<keyword evidence="1" id="KW-0812">Transmembrane</keyword>
<accession>A0ABN2PMW4</accession>
<keyword evidence="4" id="KW-1185">Reference proteome</keyword>
<comment type="caution">
    <text evidence="3">The sequence shown here is derived from an EMBL/GenBank/DDBJ whole genome shotgun (WGS) entry which is preliminary data.</text>
</comment>
<keyword evidence="1" id="KW-0472">Membrane</keyword>
<evidence type="ECO:0000313" key="3">
    <source>
        <dbReference type="EMBL" id="GAA1926185.1"/>
    </source>
</evidence>
<evidence type="ECO:0000256" key="1">
    <source>
        <dbReference type="SAM" id="Phobius"/>
    </source>
</evidence>
<dbReference type="EMBL" id="BAAAOF010000003">
    <property type="protein sequence ID" value="GAA1926185.1"/>
    <property type="molecule type" value="Genomic_DNA"/>
</dbReference>
<feature type="domain" description="DUF4350" evidence="2">
    <location>
        <begin position="49"/>
        <end position="218"/>
    </location>
</feature>
<dbReference type="InterPro" id="IPR025646">
    <property type="entry name" value="DUF4350"/>
</dbReference>
<evidence type="ECO:0000313" key="4">
    <source>
        <dbReference type="Proteomes" id="UP001501343"/>
    </source>
</evidence>
<dbReference type="Pfam" id="PF14258">
    <property type="entry name" value="DUF4350"/>
    <property type="match status" value="1"/>
</dbReference>
<reference evidence="3 4" key="1">
    <citation type="journal article" date="2019" name="Int. J. Syst. Evol. Microbiol.">
        <title>The Global Catalogue of Microorganisms (GCM) 10K type strain sequencing project: providing services to taxonomists for standard genome sequencing and annotation.</title>
        <authorList>
            <consortium name="The Broad Institute Genomics Platform"/>
            <consortium name="The Broad Institute Genome Sequencing Center for Infectious Disease"/>
            <person name="Wu L."/>
            <person name="Ma J."/>
        </authorList>
    </citation>
    <scope>NUCLEOTIDE SEQUENCE [LARGE SCALE GENOMIC DNA]</scope>
    <source>
        <strain evidence="3 4">JCM 14900</strain>
    </source>
</reference>
<evidence type="ECO:0000259" key="2">
    <source>
        <dbReference type="Pfam" id="PF14258"/>
    </source>
</evidence>
<gene>
    <name evidence="3" type="ORF">GCM10009775_17990</name>
</gene>
<dbReference type="RefSeq" id="WP_248150521.1">
    <property type="nucleotide sequence ID" value="NZ_BAAAOF010000003.1"/>
</dbReference>
<proteinExistence type="predicted"/>
<name>A0ABN2PMW4_9MICO</name>